<keyword evidence="3" id="KW-1185">Reference proteome</keyword>
<keyword evidence="2" id="KW-0808">Transferase</keyword>
<proteinExistence type="predicted"/>
<dbReference type="Gene3D" id="3.40.50.10330">
    <property type="entry name" value="Probable inorganic polyphosphate/atp-NAD kinase, domain 1"/>
    <property type="match status" value="1"/>
</dbReference>
<dbReference type="EMBL" id="FZQA01000003">
    <property type="protein sequence ID" value="SNT73308.1"/>
    <property type="molecule type" value="Genomic_DNA"/>
</dbReference>
<sequence>MSSVGLIINERSNRSASVIDDLLYVARRFSSVRTEVLDGIKGLDRALVGMDRKNVDTLVLAGGDGTMQATFTDAINNRRFSKTPHFVALPCGMTNVIANDCGLRGDPAPSLENFLWRRQKGSVKPLRRPLLSVTMGERAPIYGFFFGAGAFHGAVNYSRNQIQSKGMRRSLALTLSVLAYIAKVALEKAASAEDIELEFIEGGAPGAPEETSLALFMATTLTKLGSGIYPFWGKGPGAMAATSIDAPARRLFRAAPAVLRAKSRPWFEDYGYRSWRSDQMVTRFSGPFVFDGEFFNAGERENVEFGTSHMADFLN</sequence>
<organism evidence="2 3">
    <name type="scientific">Amphiplicatus metriothermophilus</name>
    <dbReference type="NCBI Taxonomy" id="1519374"/>
    <lineage>
        <taxon>Bacteria</taxon>
        <taxon>Pseudomonadati</taxon>
        <taxon>Pseudomonadota</taxon>
        <taxon>Alphaproteobacteria</taxon>
        <taxon>Parvularculales</taxon>
        <taxon>Parvularculaceae</taxon>
        <taxon>Amphiplicatus</taxon>
    </lineage>
</organism>
<name>A0A239PT52_9PROT</name>
<reference evidence="2 3" key="1">
    <citation type="submission" date="2017-07" db="EMBL/GenBank/DDBJ databases">
        <authorList>
            <person name="Sun Z.S."/>
            <person name="Albrecht U."/>
            <person name="Echele G."/>
            <person name="Lee C.C."/>
        </authorList>
    </citation>
    <scope>NUCLEOTIDE SEQUENCE [LARGE SCALE GENOMIC DNA]</scope>
    <source>
        <strain evidence="2 3">CGMCC 1.12710</strain>
    </source>
</reference>
<dbReference type="InterPro" id="IPR001206">
    <property type="entry name" value="Diacylglycerol_kinase_cat_dom"/>
</dbReference>
<evidence type="ECO:0000313" key="2">
    <source>
        <dbReference type="EMBL" id="SNT73308.1"/>
    </source>
</evidence>
<protein>
    <submittedName>
        <fullName evidence="2">Diacylglycerol kinase family enzyme</fullName>
    </submittedName>
</protein>
<dbReference type="InterPro" id="IPR016064">
    <property type="entry name" value="NAD/diacylglycerol_kinase_sf"/>
</dbReference>
<dbReference type="AlphaFoldDB" id="A0A239PT52"/>
<dbReference type="GO" id="GO:0016301">
    <property type="term" value="F:kinase activity"/>
    <property type="evidence" value="ECO:0007669"/>
    <property type="project" value="UniProtKB-KW"/>
</dbReference>
<dbReference type="Proteomes" id="UP000198346">
    <property type="component" value="Unassembled WGS sequence"/>
</dbReference>
<dbReference type="SUPFAM" id="SSF111331">
    <property type="entry name" value="NAD kinase/diacylglycerol kinase-like"/>
    <property type="match status" value="1"/>
</dbReference>
<dbReference type="OrthoDB" id="7209949at2"/>
<evidence type="ECO:0000313" key="3">
    <source>
        <dbReference type="Proteomes" id="UP000198346"/>
    </source>
</evidence>
<dbReference type="RefSeq" id="WP_089412185.1">
    <property type="nucleotide sequence ID" value="NZ_FZQA01000003.1"/>
</dbReference>
<keyword evidence="2" id="KW-0418">Kinase</keyword>
<accession>A0A239PT52</accession>
<gene>
    <name evidence="2" type="ORF">SAMN06297382_1706</name>
</gene>
<feature type="domain" description="DAGKc" evidence="1">
    <location>
        <begin position="5"/>
        <end position="114"/>
    </location>
</feature>
<dbReference type="Pfam" id="PF00781">
    <property type="entry name" value="DAGK_cat"/>
    <property type="match status" value="1"/>
</dbReference>
<evidence type="ECO:0000259" key="1">
    <source>
        <dbReference type="Pfam" id="PF00781"/>
    </source>
</evidence>
<dbReference type="InterPro" id="IPR017438">
    <property type="entry name" value="ATP-NAD_kinase_N"/>
</dbReference>